<feature type="compositionally biased region" description="Basic and acidic residues" evidence="1">
    <location>
        <begin position="13"/>
        <end position="26"/>
    </location>
</feature>
<organism evidence="3 4">
    <name type="scientific">Panicum miliaceum</name>
    <name type="common">Proso millet</name>
    <name type="synonym">Broomcorn millet</name>
    <dbReference type="NCBI Taxonomy" id="4540"/>
    <lineage>
        <taxon>Eukaryota</taxon>
        <taxon>Viridiplantae</taxon>
        <taxon>Streptophyta</taxon>
        <taxon>Embryophyta</taxon>
        <taxon>Tracheophyta</taxon>
        <taxon>Spermatophyta</taxon>
        <taxon>Magnoliopsida</taxon>
        <taxon>Liliopsida</taxon>
        <taxon>Poales</taxon>
        <taxon>Poaceae</taxon>
        <taxon>PACMAD clade</taxon>
        <taxon>Panicoideae</taxon>
        <taxon>Panicodae</taxon>
        <taxon>Paniceae</taxon>
        <taxon>Panicinae</taxon>
        <taxon>Panicum</taxon>
        <taxon>Panicum sect. Panicum</taxon>
    </lineage>
</organism>
<evidence type="ECO:0000256" key="1">
    <source>
        <dbReference type="SAM" id="MobiDB-lite"/>
    </source>
</evidence>
<dbReference type="AlphaFoldDB" id="A0A3L6TS61"/>
<sequence length="260" mass="29747">MRPCPQLEAQNGRLKEMERGEREDGRAQMPTSAPELAVAAAHQPAAAAAVGSCRRGGGLEAERINLPVKAFIFTHLRHLRLELVLYGNEKRETDVLDYAYLLEVAPFMEKLELLMWLCCQGRPYCKENGELRSRPQHHHTHLMSVRISGFFGHKDQVELSLHILRSSFMLEKMVINPRVEIAGCTESDKQCYERKQYVDGHRVATEFVCKADHRNVVDAVRASFSWGFPLDYCHARGVKGLSRPRGRLSRRHKVRRGRHP</sequence>
<evidence type="ECO:0000259" key="2">
    <source>
        <dbReference type="Pfam" id="PF23622"/>
    </source>
</evidence>
<dbReference type="PANTHER" id="PTHR34145">
    <property type="entry name" value="OS02G0105600 PROTEIN"/>
    <property type="match status" value="1"/>
</dbReference>
<protein>
    <recommendedName>
        <fullName evidence="2">At1g61320/AtMIF1 LRR domain-containing protein</fullName>
    </recommendedName>
</protein>
<dbReference type="InterPro" id="IPR053772">
    <property type="entry name" value="At1g61320/At1g61330-like"/>
</dbReference>
<comment type="caution">
    <text evidence="3">The sequence shown here is derived from an EMBL/GenBank/DDBJ whole genome shotgun (WGS) entry which is preliminary data.</text>
</comment>
<evidence type="ECO:0000313" key="4">
    <source>
        <dbReference type="Proteomes" id="UP000275267"/>
    </source>
</evidence>
<accession>A0A3L6TS61</accession>
<dbReference type="EMBL" id="PQIB02000001">
    <property type="protein sequence ID" value="RLN43067.1"/>
    <property type="molecule type" value="Genomic_DNA"/>
</dbReference>
<keyword evidence="4" id="KW-1185">Reference proteome</keyword>
<gene>
    <name evidence="3" type="ORF">C2845_PM01G28620</name>
</gene>
<reference evidence="4" key="1">
    <citation type="journal article" date="2019" name="Nat. Commun.">
        <title>The genome of broomcorn millet.</title>
        <authorList>
            <person name="Zou C."/>
            <person name="Miki D."/>
            <person name="Li D."/>
            <person name="Tang Q."/>
            <person name="Xiao L."/>
            <person name="Rajput S."/>
            <person name="Deng P."/>
            <person name="Jia W."/>
            <person name="Huang R."/>
            <person name="Zhang M."/>
            <person name="Sun Y."/>
            <person name="Hu J."/>
            <person name="Fu X."/>
            <person name="Schnable P.S."/>
            <person name="Li F."/>
            <person name="Zhang H."/>
            <person name="Feng B."/>
            <person name="Zhu X."/>
            <person name="Liu R."/>
            <person name="Schnable J.C."/>
            <person name="Zhu J.-K."/>
            <person name="Zhang H."/>
        </authorList>
    </citation>
    <scope>NUCLEOTIDE SEQUENCE [LARGE SCALE GENOMIC DNA]</scope>
</reference>
<feature type="domain" description="At1g61320/AtMIF1 LRR" evidence="2">
    <location>
        <begin position="61"/>
        <end position="195"/>
    </location>
</feature>
<dbReference type="InterPro" id="IPR055357">
    <property type="entry name" value="LRR_At1g61320_AtMIF1"/>
</dbReference>
<dbReference type="Pfam" id="PF23622">
    <property type="entry name" value="LRR_At1g61320_AtMIF1"/>
    <property type="match status" value="1"/>
</dbReference>
<name>A0A3L6TS61_PANMI</name>
<dbReference type="Proteomes" id="UP000275267">
    <property type="component" value="Unassembled WGS sequence"/>
</dbReference>
<proteinExistence type="predicted"/>
<evidence type="ECO:0000313" key="3">
    <source>
        <dbReference type="EMBL" id="RLN43067.1"/>
    </source>
</evidence>
<dbReference type="STRING" id="4540.A0A3L6TS61"/>
<feature type="region of interest" description="Disordered" evidence="1">
    <location>
        <begin position="1"/>
        <end position="33"/>
    </location>
</feature>
<dbReference type="PANTHER" id="PTHR34145:SF61">
    <property type="entry name" value="OS07G0161500 PROTEIN"/>
    <property type="match status" value="1"/>
</dbReference>